<comment type="caution">
    <text evidence="3">The sequence shown here is derived from an EMBL/GenBank/DDBJ whole genome shotgun (WGS) entry which is preliminary data.</text>
</comment>
<evidence type="ECO:0000313" key="3">
    <source>
        <dbReference type="EMBL" id="MFC4330899.1"/>
    </source>
</evidence>
<dbReference type="RefSeq" id="WP_381741984.1">
    <property type="nucleotide sequence ID" value="NZ_JBHSDP010000024.1"/>
</dbReference>
<keyword evidence="2" id="KW-0732">Signal</keyword>
<dbReference type="Proteomes" id="UP001595824">
    <property type="component" value="Unassembled WGS sequence"/>
</dbReference>
<proteinExistence type="predicted"/>
<dbReference type="EMBL" id="JBHSDP010000024">
    <property type="protein sequence ID" value="MFC4330899.1"/>
    <property type="molecule type" value="Genomic_DNA"/>
</dbReference>
<gene>
    <name evidence="3" type="ORF">ACFPC0_24545</name>
</gene>
<feature type="region of interest" description="Disordered" evidence="1">
    <location>
        <begin position="105"/>
        <end position="130"/>
    </location>
</feature>
<feature type="signal peptide" evidence="2">
    <location>
        <begin position="1"/>
        <end position="28"/>
    </location>
</feature>
<organism evidence="3 4">
    <name type="scientific">Streptomyces andamanensis</name>
    <dbReference type="NCBI Taxonomy" id="1565035"/>
    <lineage>
        <taxon>Bacteria</taxon>
        <taxon>Bacillati</taxon>
        <taxon>Actinomycetota</taxon>
        <taxon>Actinomycetes</taxon>
        <taxon>Kitasatosporales</taxon>
        <taxon>Streptomycetaceae</taxon>
        <taxon>Streptomyces</taxon>
    </lineage>
</organism>
<evidence type="ECO:0000313" key="4">
    <source>
        <dbReference type="Proteomes" id="UP001595824"/>
    </source>
</evidence>
<sequence length="130" mass="13602">MRDKQSPRLRALMAAGAVVLATGTAVVAAGAPASAAVSVHRVQLCAKGSYDADITWSDGLRSTAVHRGKCETFNVWGTGGYTIGGFRDGGRTHFGIAKVSAPRGGWQATSPGRKYSAEGTTKAPRVVRWQ</sequence>
<name>A0ABV8TJM8_9ACTN</name>
<keyword evidence="4" id="KW-1185">Reference proteome</keyword>
<accession>A0ABV8TJM8</accession>
<protein>
    <recommendedName>
        <fullName evidence="5">DUF2690 domain-containing protein</fullName>
    </recommendedName>
</protein>
<evidence type="ECO:0008006" key="5">
    <source>
        <dbReference type="Google" id="ProtNLM"/>
    </source>
</evidence>
<feature type="chain" id="PRO_5045180640" description="DUF2690 domain-containing protein" evidence="2">
    <location>
        <begin position="29"/>
        <end position="130"/>
    </location>
</feature>
<reference evidence="4" key="1">
    <citation type="journal article" date="2019" name="Int. J. Syst. Evol. Microbiol.">
        <title>The Global Catalogue of Microorganisms (GCM) 10K type strain sequencing project: providing services to taxonomists for standard genome sequencing and annotation.</title>
        <authorList>
            <consortium name="The Broad Institute Genomics Platform"/>
            <consortium name="The Broad Institute Genome Sequencing Center for Infectious Disease"/>
            <person name="Wu L."/>
            <person name="Ma J."/>
        </authorList>
    </citation>
    <scope>NUCLEOTIDE SEQUENCE [LARGE SCALE GENOMIC DNA]</scope>
    <source>
        <strain evidence="4">PCU 347</strain>
    </source>
</reference>
<evidence type="ECO:0000256" key="1">
    <source>
        <dbReference type="SAM" id="MobiDB-lite"/>
    </source>
</evidence>
<evidence type="ECO:0000256" key="2">
    <source>
        <dbReference type="SAM" id="SignalP"/>
    </source>
</evidence>